<dbReference type="InterPro" id="IPR015946">
    <property type="entry name" value="KH_dom-like_a/b"/>
</dbReference>
<sequence length="138" mass="15526">MSKQTTDAQVINNYFVQAETKGFTYDLDYTEKDPAIVSQGATPTDMLLVSLASCHLMTLVSFFNLKKIPYSILKAHIDGDFSYKTNAWFLDAVVTVTTNAQLNSEQIDEAEKFIHRHCKISSILSQNNDINLEINIIS</sequence>
<evidence type="ECO:0008006" key="3">
    <source>
        <dbReference type="Google" id="ProtNLM"/>
    </source>
</evidence>
<keyword evidence="2" id="KW-1185">Reference proteome</keyword>
<name>A0A9Q5P0N6_9LACT</name>
<accession>A0A9Q5P0N6</accession>
<proteinExistence type="predicted"/>
<dbReference type="OrthoDB" id="2136269at2"/>
<dbReference type="AlphaFoldDB" id="A0A9Q5P0N6"/>
<evidence type="ECO:0000313" key="1">
    <source>
        <dbReference type="EMBL" id="OFI46599.1"/>
    </source>
</evidence>
<dbReference type="PANTHER" id="PTHR34352:SF1">
    <property type="entry name" value="PROTEIN YHFA"/>
    <property type="match status" value="1"/>
</dbReference>
<dbReference type="InterPro" id="IPR003718">
    <property type="entry name" value="OsmC/Ohr_fam"/>
</dbReference>
<dbReference type="RefSeq" id="WP_070787732.1">
    <property type="nucleotide sequence ID" value="NZ_MKIQ01000027.1"/>
</dbReference>
<protein>
    <recommendedName>
        <fullName evidence="3">Osmotically inducible protein OsmC</fullName>
    </recommendedName>
</protein>
<dbReference type="PANTHER" id="PTHR34352">
    <property type="entry name" value="PROTEIN YHFA"/>
    <property type="match status" value="1"/>
</dbReference>
<dbReference type="Gene3D" id="3.30.300.20">
    <property type="match status" value="1"/>
</dbReference>
<comment type="caution">
    <text evidence="1">The sequence shown here is derived from an EMBL/GenBank/DDBJ whole genome shotgun (WGS) entry which is preliminary data.</text>
</comment>
<reference evidence="2" key="1">
    <citation type="submission" date="2016-09" db="EMBL/GenBank/DDBJ databases">
        <title>Draft genome sequence of a novel species of the family Streptococcaceae isolated from flowers.</title>
        <authorList>
            <person name="Chuah L.-O."/>
            <person name="Yap K.-P."/>
            <person name="Thong K.L."/>
            <person name="Liong M.T."/>
            <person name="Ahmad R."/>
            <person name="Rusul G."/>
        </authorList>
    </citation>
    <scope>NUCLEOTIDE SEQUENCE [LARGE SCALE GENOMIC DNA]</scope>
    <source>
        <strain evidence="2">HibF3</strain>
    </source>
</reference>
<organism evidence="1 2">
    <name type="scientific">Floricoccus penangensis</name>
    <dbReference type="NCBI Taxonomy" id="1859475"/>
    <lineage>
        <taxon>Bacteria</taxon>
        <taxon>Bacillati</taxon>
        <taxon>Bacillota</taxon>
        <taxon>Bacilli</taxon>
        <taxon>Lactobacillales</taxon>
        <taxon>Streptococcaceae</taxon>
        <taxon>Floricoccus</taxon>
    </lineage>
</organism>
<dbReference type="SUPFAM" id="SSF82784">
    <property type="entry name" value="OsmC-like"/>
    <property type="match status" value="1"/>
</dbReference>
<dbReference type="InterPro" id="IPR036102">
    <property type="entry name" value="OsmC/Ohrsf"/>
</dbReference>
<dbReference type="Pfam" id="PF02566">
    <property type="entry name" value="OsmC"/>
    <property type="match status" value="1"/>
</dbReference>
<dbReference type="Proteomes" id="UP000177273">
    <property type="component" value="Unassembled WGS sequence"/>
</dbReference>
<dbReference type="EMBL" id="MKIQ01000027">
    <property type="protein sequence ID" value="OFI46599.1"/>
    <property type="molecule type" value="Genomic_DNA"/>
</dbReference>
<evidence type="ECO:0000313" key="2">
    <source>
        <dbReference type="Proteomes" id="UP000177273"/>
    </source>
</evidence>
<gene>
    <name evidence="1" type="ORF">BG262_02005</name>
</gene>